<evidence type="ECO:0000256" key="8">
    <source>
        <dbReference type="ARBA" id="ARBA00023136"/>
    </source>
</evidence>
<comment type="subcellular location">
    <subcellularLocation>
        <location evidence="1">Cell membrane</location>
        <topology evidence="1">Multi-pass membrane protein</topology>
    </subcellularLocation>
</comment>
<feature type="transmembrane region" description="Helical" evidence="11">
    <location>
        <begin position="128"/>
        <end position="148"/>
    </location>
</feature>
<dbReference type="GO" id="GO:0006783">
    <property type="term" value="P:heme biosynthetic process"/>
    <property type="evidence" value="ECO:0007669"/>
    <property type="project" value="UniProtKB-KW"/>
</dbReference>
<dbReference type="InterPro" id="IPR006369">
    <property type="entry name" value="Protohaem_IX_farnesylTrfase"/>
</dbReference>
<feature type="transmembrane region" description="Helical" evidence="11">
    <location>
        <begin position="278"/>
        <end position="299"/>
    </location>
</feature>
<dbReference type="PANTHER" id="PTHR43448:SF7">
    <property type="entry name" value="4-HYDROXYBENZOATE SOLANESYLTRANSFERASE"/>
    <property type="match status" value="1"/>
</dbReference>
<keyword evidence="7" id="KW-0350">Heme biosynthesis</keyword>
<feature type="transmembrane region" description="Helical" evidence="11">
    <location>
        <begin position="253"/>
        <end position="272"/>
    </location>
</feature>
<dbReference type="EMBL" id="UINC01001611">
    <property type="protein sequence ID" value="SUZ84889.1"/>
    <property type="molecule type" value="Genomic_DNA"/>
</dbReference>
<keyword evidence="4" id="KW-0808">Transferase</keyword>
<dbReference type="GO" id="GO:0008495">
    <property type="term" value="F:protoheme IX farnesyltransferase activity"/>
    <property type="evidence" value="ECO:0007669"/>
    <property type="project" value="InterPro"/>
</dbReference>
<reference evidence="12" key="1">
    <citation type="submission" date="2018-05" db="EMBL/GenBank/DDBJ databases">
        <authorList>
            <person name="Lanie J.A."/>
            <person name="Ng W.-L."/>
            <person name="Kazmierczak K.M."/>
            <person name="Andrzejewski T.M."/>
            <person name="Davidsen T.M."/>
            <person name="Wayne K.J."/>
            <person name="Tettelin H."/>
            <person name="Glass J.I."/>
            <person name="Rusch D."/>
            <person name="Podicherti R."/>
            <person name="Tsui H.-C.T."/>
            <person name="Winkler M.E."/>
        </authorList>
    </citation>
    <scope>NUCLEOTIDE SEQUENCE</scope>
</reference>
<keyword evidence="8 11" id="KW-0472">Membrane</keyword>
<evidence type="ECO:0000256" key="1">
    <source>
        <dbReference type="ARBA" id="ARBA00004651"/>
    </source>
</evidence>
<dbReference type="NCBIfam" id="NF003349">
    <property type="entry name" value="PRK04375.1-2"/>
    <property type="match status" value="1"/>
</dbReference>
<evidence type="ECO:0000256" key="5">
    <source>
        <dbReference type="ARBA" id="ARBA00022692"/>
    </source>
</evidence>
<evidence type="ECO:0000256" key="10">
    <source>
        <dbReference type="ARBA" id="ARBA00042475"/>
    </source>
</evidence>
<organism evidence="12">
    <name type="scientific">marine metagenome</name>
    <dbReference type="NCBI Taxonomy" id="408172"/>
    <lineage>
        <taxon>unclassified sequences</taxon>
        <taxon>metagenomes</taxon>
        <taxon>ecological metagenomes</taxon>
    </lineage>
</organism>
<comment type="pathway">
    <text evidence="2">Porphyrin-containing compound metabolism; heme O biosynthesis; heme O from protoheme: step 1/1.</text>
</comment>
<dbReference type="FunFam" id="1.10.357.140:FF:000001">
    <property type="entry name" value="Protoheme IX farnesyltransferase"/>
    <property type="match status" value="1"/>
</dbReference>
<dbReference type="InterPro" id="IPR030470">
    <property type="entry name" value="UbiA_prenylTrfase_CS"/>
</dbReference>
<evidence type="ECO:0000256" key="7">
    <source>
        <dbReference type="ARBA" id="ARBA00023133"/>
    </source>
</evidence>
<feature type="transmembrane region" description="Helical" evidence="11">
    <location>
        <begin position="154"/>
        <end position="175"/>
    </location>
</feature>
<dbReference type="InterPro" id="IPR044878">
    <property type="entry name" value="UbiA_sf"/>
</dbReference>
<evidence type="ECO:0000256" key="6">
    <source>
        <dbReference type="ARBA" id="ARBA00022989"/>
    </source>
</evidence>
<name>A0A381R210_9ZZZZ</name>
<accession>A0A381R210</accession>
<keyword evidence="3" id="KW-1003">Cell membrane</keyword>
<sequence length="336" mass="36658">MFPKLGAEQHSQRIKRLWLGESVFGAVSWRSMEHSTTTVEATHRGLITTVTAFVMLTKPRIIELLLITTVPSMIAAKGGMPDLWLVLVTVAGGTLAAGGANTFNMYIDRDIDQMMQRTQGRPLVTGAVSPRAALIFGFVLEIAAFVLFVTWVNLLSALLAGGACLFYVLVYSLWLKRTSKQNIVIGGAAGAAPALIGWAAVTDSLALSPVLLFAIIFFWTPPHFWALAIKYVDDYEAASVPMLPVVVSTRNTAIQMFGYTVVVIAFSIWFHIVADTTLFYLLVALVAGLLFLWRTFGLLRRPNAVQAMKVFTFSIVYLAALFIAIAIDVLVYGTGS</sequence>
<gene>
    <name evidence="12" type="ORF">METZ01_LOCUS37743</name>
</gene>
<evidence type="ECO:0000256" key="3">
    <source>
        <dbReference type="ARBA" id="ARBA00022475"/>
    </source>
</evidence>
<dbReference type="Pfam" id="PF01040">
    <property type="entry name" value="UbiA"/>
    <property type="match status" value="1"/>
</dbReference>
<protein>
    <recommendedName>
        <fullName evidence="9">Protoheme IX farnesyltransferase</fullName>
    </recommendedName>
    <alternativeName>
        <fullName evidence="10">Heme B farnesyltransferase</fullName>
    </alternativeName>
</protein>
<evidence type="ECO:0000256" key="4">
    <source>
        <dbReference type="ARBA" id="ARBA00022679"/>
    </source>
</evidence>
<proteinExistence type="inferred from homology"/>
<dbReference type="Gene3D" id="1.10.357.140">
    <property type="entry name" value="UbiA prenyltransferase"/>
    <property type="match status" value="1"/>
</dbReference>
<feature type="transmembrane region" description="Helical" evidence="11">
    <location>
        <begin position="311"/>
        <end position="333"/>
    </location>
</feature>
<evidence type="ECO:0000256" key="11">
    <source>
        <dbReference type="SAM" id="Phobius"/>
    </source>
</evidence>
<dbReference type="CDD" id="cd13957">
    <property type="entry name" value="PT_UbiA_Cox10"/>
    <property type="match status" value="1"/>
</dbReference>
<evidence type="ECO:0000313" key="12">
    <source>
        <dbReference type="EMBL" id="SUZ84889.1"/>
    </source>
</evidence>
<dbReference type="AlphaFoldDB" id="A0A381R210"/>
<evidence type="ECO:0000256" key="9">
    <source>
        <dbReference type="ARBA" id="ARBA00040810"/>
    </source>
</evidence>
<dbReference type="HAMAP" id="MF_00154">
    <property type="entry name" value="CyoE_CtaB"/>
    <property type="match status" value="1"/>
</dbReference>
<dbReference type="InterPro" id="IPR000537">
    <property type="entry name" value="UbiA_prenyltransferase"/>
</dbReference>
<feature type="transmembrane region" description="Helical" evidence="11">
    <location>
        <begin position="84"/>
        <end position="107"/>
    </location>
</feature>
<dbReference type="NCBIfam" id="TIGR01473">
    <property type="entry name" value="cyoE_ctaB"/>
    <property type="match status" value="1"/>
</dbReference>
<feature type="transmembrane region" description="Helical" evidence="11">
    <location>
        <begin position="207"/>
        <end position="232"/>
    </location>
</feature>
<evidence type="ECO:0000256" key="2">
    <source>
        <dbReference type="ARBA" id="ARBA00004919"/>
    </source>
</evidence>
<dbReference type="PANTHER" id="PTHR43448">
    <property type="entry name" value="PROTOHEME IX FARNESYLTRANSFERASE, MITOCHONDRIAL"/>
    <property type="match status" value="1"/>
</dbReference>
<keyword evidence="6 11" id="KW-1133">Transmembrane helix</keyword>
<feature type="transmembrane region" description="Helical" evidence="11">
    <location>
        <begin position="182"/>
        <end position="201"/>
    </location>
</feature>
<dbReference type="GO" id="GO:0005886">
    <property type="term" value="C:plasma membrane"/>
    <property type="evidence" value="ECO:0007669"/>
    <property type="project" value="UniProtKB-SubCell"/>
</dbReference>
<dbReference type="PROSITE" id="PS00943">
    <property type="entry name" value="UBIA"/>
    <property type="match status" value="1"/>
</dbReference>
<keyword evidence="5 11" id="KW-0812">Transmembrane</keyword>